<keyword evidence="2" id="KW-0143">Chaperone</keyword>
<dbReference type="OrthoDB" id="2196062at2759"/>
<dbReference type="SUPFAM" id="SSF110942">
    <property type="entry name" value="HSP90 C-terminal domain"/>
    <property type="match status" value="1"/>
</dbReference>
<dbReference type="SUPFAM" id="SSF54211">
    <property type="entry name" value="Ribosomal protein S5 domain 2-like"/>
    <property type="match status" value="1"/>
</dbReference>
<dbReference type="Gene3D" id="1.20.120.790">
    <property type="entry name" value="Heat shock protein 90, C-terminal domain"/>
    <property type="match status" value="1"/>
</dbReference>
<evidence type="ECO:0000313" key="4">
    <source>
        <dbReference type="EMBL" id="KRH93701.1"/>
    </source>
</evidence>
<evidence type="ECO:0000256" key="1">
    <source>
        <dbReference type="ARBA" id="ARBA00008239"/>
    </source>
</evidence>
<gene>
    <name evidence="4" type="ORF">M153_6420001</name>
</gene>
<dbReference type="InterPro" id="IPR020568">
    <property type="entry name" value="Ribosomal_Su5_D2-typ_SF"/>
</dbReference>
<dbReference type="Pfam" id="PF00183">
    <property type="entry name" value="HSP90"/>
    <property type="match status" value="1"/>
</dbReference>
<comment type="caution">
    <text evidence="4">The sequence shown here is derived from an EMBL/GenBank/DDBJ whole genome shotgun (WGS) entry which is preliminary data.</text>
</comment>
<dbReference type="GO" id="GO:0005524">
    <property type="term" value="F:ATP binding"/>
    <property type="evidence" value="ECO:0007669"/>
    <property type="project" value="InterPro"/>
</dbReference>
<dbReference type="VEuPathDB" id="MicrosporidiaDB:M153_6420001"/>
<keyword evidence="5" id="KW-1185">Reference proteome</keyword>
<accession>A0A0R0M0M6</accession>
<feature type="region of interest" description="Disordered" evidence="3">
    <location>
        <begin position="423"/>
        <end position="475"/>
    </location>
</feature>
<name>A0A0R0M0M6_9MICR</name>
<dbReference type="Proteomes" id="UP000051530">
    <property type="component" value="Unassembled WGS sequence"/>
</dbReference>
<proteinExistence type="inferred from homology"/>
<feature type="non-terminal residue" evidence="4">
    <location>
        <position position="1"/>
    </location>
</feature>
<dbReference type="InterPro" id="IPR037196">
    <property type="entry name" value="HSP90_C"/>
</dbReference>
<comment type="similarity">
    <text evidence="1">Belongs to the heat shock protein 90 family.</text>
</comment>
<dbReference type="GO" id="GO:0140662">
    <property type="term" value="F:ATP-dependent protein folding chaperone"/>
    <property type="evidence" value="ECO:0007669"/>
    <property type="project" value="InterPro"/>
</dbReference>
<dbReference type="EMBL" id="LGUB01000244">
    <property type="protein sequence ID" value="KRH93701.1"/>
    <property type="molecule type" value="Genomic_DNA"/>
</dbReference>
<evidence type="ECO:0000256" key="2">
    <source>
        <dbReference type="ARBA" id="ARBA00023186"/>
    </source>
</evidence>
<dbReference type="InterPro" id="IPR001404">
    <property type="entry name" value="Hsp90_fam"/>
</dbReference>
<organism evidence="4 5">
    <name type="scientific">Pseudoloma neurophilia</name>
    <dbReference type="NCBI Taxonomy" id="146866"/>
    <lineage>
        <taxon>Eukaryota</taxon>
        <taxon>Fungi</taxon>
        <taxon>Fungi incertae sedis</taxon>
        <taxon>Microsporidia</taxon>
        <taxon>Pseudoloma</taxon>
    </lineage>
</organism>
<protein>
    <submittedName>
        <fullName evidence="4">Molecular chaperone (HSP90 family)</fullName>
    </submittedName>
</protein>
<dbReference type="GO" id="GO:0016887">
    <property type="term" value="F:ATP hydrolysis activity"/>
    <property type="evidence" value="ECO:0007669"/>
    <property type="project" value="InterPro"/>
</dbReference>
<reference evidence="4 5" key="1">
    <citation type="submission" date="2015-07" db="EMBL/GenBank/DDBJ databases">
        <title>The genome of Pseudoloma neurophilia, a relevant intracellular parasite of the zebrafish.</title>
        <authorList>
            <person name="Ndikumana S."/>
            <person name="Pelin A."/>
            <person name="Sanders J."/>
            <person name="Corradi N."/>
        </authorList>
    </citation>
    <scope>NUCLEOTIDE SEQUENCE [LARGE SCALE GENOMIC DNA]</scope>
    <source>
        <strain evidence="4 5">MK1</strain>
    </source>
</reference>
<evidence type="ECO:0000313" key="5">
    <source>
        <dbReference type="Proteomes" id="UP000051530"/>
    </source>
</evidence>
<dbReference type="AlphaFoldDB" id="A0A0R0M0M6"/>
<evidence type="ECO:0000256" key="3">
    <source>
        <dbReference type="SAM" id="MobiDB-lite"/>
    </source>
</evidence>
<dbReference type="GO" id="GO:0051082">
    <property type="term" value="F:unfolded protein binding"/>
    <property type="evidence" value="ECO:0007669"/>
    <property type="project" value="InterPro"/>
</dbReference>
<sequence length="475" mass="54198">DEHEKTSDEKTEEKDKNGPESIQLFPWLIKSDDDSVKEYYKEIQGHGSVLSWQKKRVDIRQKTPSGGNTIAGVEILLIIPYFLDMRIIGMESKGTHVLFVNEQAIKLDDIPIFLQPMTFVIQSSELKVTSTRENLIDHKNTFNEIIKSVIKMAIPLLKEKLQEDIEKHMPTWEFYIKSGYAHAKNENLIALKDLFIPILPFTTQNGSVLLGDVLAETEKEVLYANIVPVDLPKNVYHPLLDGIDQKIIILSGFLDEQIVNSFEHKGKIMKNIADKKFDNLDRKGEEELIDFCKKTLGSLVDQVILSQRLKNAPFSLKEKHTQFSAAHKKMLGDYVIRSSFFRKTIESDIILEINPDAIEIQEINVLLANKELEKAADAVRIGVAAASVLCNINFIDRRNEFLGLLNVQRRILGLDQLEIKEKKEEKIPETPEDVKNEEKQVDEPEVDQKIGLGDVKESDVEKQEVTEQGEAREDL</sequence>